<dbReference type="Pfam" id="PF01593">
    <property type="entry name" value="Amino_oxidase"/>
    <property type="match status" value="2"/>
</dbReference>
<dbReference type="GO" id="GO:0006598">
    <property type="term" value="P:polyamine catabolic process"/>
    <property type="evidence" value="ECO:0007669"/>
    <property type="project" value="TreeGrafter"/>
</dbReference>
<evidence type="ECO:0000313" key="4">
    <source>
        <dbReference type="Proteomes" id="UP000469890"/>
    </source>
</evidence>
<evidence type="ECO:0000259" key="2">
    <source>
        <dbReference type="Pfam" id="PF01593"/>
    </source>
</evidence>
<comment type="caution">
    <text evidence="3">The sequence shown here is derived from an EMBL/GenBank/DDBJ whole genome shotgun (WGS) entry which is preliminary data.</text>
</comment>
<evidence type="ECO:0000313" key="3">
    <source>
        <dbReference type="EMBL" id="KAF1800742.1"/>
    </source>
</evidence>
<gene>
    <name evidence="3" type="ORF">FB192DRAFT_1284667</name>
</gene>
<reference evidence="3 4" key="1">
    <citation type="submission" date="2019-09" db="EMBL/GenBank/DDBJ databases">
        <authorList>
            <consortium name="DOE Joint Genome Institute"/>
            <person name="Mondo S.J."/>
            <person name="Navarro-Mendoza M.I."/>
            <person name="Perez-Arques C."/>
            <person name="Panchal S."/>
            <person name="Nicolas F.E."/>
            <person name="Ganguly P."/>
            <person name="Pangilinan J."/>
            <person name="Grigoriev I."/>
            <person name="Heitman J."/>
            <person name="Sanya K."/>
            <person name="Garre V."/>
        </authorList>
    </citation>
    <scope>NUCLEOTIDE SEQUENCE [LARGE SCALE GENOMIC DNA]</scope>
    <source>
        <strain evidence="3 4">MU402</strain>
    </source>
</reference>
<evidence type="ECO:0000256" key="1">
    <source>
        <dbReference type="SAM" id="SignalP"/>
    </source>
</evidence>
<dbReference type="Proteomes" id="UP000469890">
    <property type="component" value="Unassembled WGS sequence"/>
</dbReference>
<dbReference type="SUPFAM" id="SSF54373">
    <property type="entry name" value="FAD-linked reductases, C-terminal domain"/>
    <property type="match status" value="1"/>
</dbReference>
<feature type="domain" description="Amine oxidase" evidence="2">
    <location>
        <begin position="33"/>
        <end position="129"/>
    </location>
</feature>
<dbReference type="PANTHER" id="PTHR10742">
    <property type="entry name" value="FLAVIN MONOAMINE OXIDASE"/>
    <property type="match status" value="1"/>
</dbReference>
<dbReference type="Gene3D" id="3.50.50.60">
    <property type="entry name" value="FAD/NAD(P)-binding domain"/>
    <property type="match status" value="2"/>
</dbReference>
<dbReference type="InterPro" id="IPR002937">
    <property type="entry name" value="Amino_oxidase"/>
</dbReference>
<dbReference type="SUPFAM" id="SSF51905">
    <property type="entry name" value="FAD/NAD(P)-binding domain"/>
    <property type="match status" value="1"/>
</dbReference>
<name>A0A8H4BEE2_MUCCL</name>
<sequence length="428" mass="48001">MKFRLLLLSTLLLISVESKQIKTKVVILGAGASGISAAKSLSKAGMQDYVIVDAQSFIGGRVQHEAFGNSYVELGANWIYGKGDNPIHRMAMQHGLKTTPNDKNNVAYFDDSGLLKDQEEGINISNEFESVKVKLVDYAGIPNTPLKAAVEYFNIDWEFSEPAEMCSLDYATGTVDSVTGTYPFGNEFVVIYNDHNVTVITSNGHVIEADYAICTFSLGVLQSDLVQFTPMFPEFNINIYDFQFALYANNVTQHGGYYTVWQNLNAPGYLFKPAATGDNILMVTTTDMESQRIERMTNSQVQHEIMLVLQKMFPAVQVEPPIDILIPRWHQHPLFRGSYSNWPIGALKKHHLNMRAPLENRLWFAGEATSSATYGFVHSAWLEGKSVAKSILRCITTECPVYEKHEYITGCDVSVREKPRFFGQFSHQ</sequence>
<protein>
    <recommendedName>
        <fullName evidence="2">Amine oxidase domain-containing protein</fullName>
    </recommendedName>
</protein>
<dbReference type="InterPro" id="IPR036188">
    <property type="entry name" value="FAD/NAD-bd_sf"/>
</dbReference>
<keyword evidence="1" id="KW-0732">Signal</keyword>
<organism evidence="3 4">
    <name type="scientific">Mucor circinelloides f. lusitanicus</name>
    <name type="common">Mucor racemosus var. lusitanicus</name>
    <dbReference type="NCBI Taxonomy" id="29924"/>
    <lineage>
        <taxon>Eukaryota</taxon>
        <taxon>Fungi</taxon>
        <taxon>Fungi incertae sedis</taxon>
        <taxon>Mucoromycota</taxon>
        <taxon>Mucoromycotina</taxon>
        <taxon>Mucoromycetes</taxon>
        <taxon>Mucorales</taxon>
        <taxon>Mucorineae</taxon>
        <taxon>Mucoraceae</taxon>
        <taxon>Mucor</taxon>
    </lineage>
</organism>
<dbReference type="GO" id="GO:0016491">
    <property type="term" value="F:oxidoreductase activity"/>
    <property type="evidence" value="ECO:0007669"/>
    <property type="project" value="InterPro"/>
</dbReference>
<dbReference type="InterPro" id="IPR050281">
    <property type="entry name" value="Flavin_monoamine_oxidase"/>
</dbReference>
<dbReference type="EMBL" id="JAAECE010000005">
    <property type="protein sequence ID" value="KAF1800742.1"/>
    <property type="molecule type" value="Genomic_DNA"/>
</dbReference>
<dbReference type="PANTHER" id="PTHR10742:SF313">
    <property type="entry name" value="AMINE OXIDASE"/>
    <property type="match status" value="1"/>
</dbReference>
<feature type="signal peptide" evidence="1">
    <location>
        <begin position="1"/>
        <end position="18"/>
    </location>
</feature>
<proteinExistence type="predicted"/>
<accession>A0A8H4BEE2</accession>
<feature type="domain" description="Amine oxidase" evidence="2">
    <location>
        <begin position="193"/>
        <end position="392"/>
    </location>
</feature>
<dbReference type="Gene3D" id="3.90.660.10">
    <property type="match status" value="1"/>
</dbReference>
<dbReference type="AlphaFoldDB" id="A0A8H4BEE2"/>
<feature type="chain" id="PRO_5034393804" description="Amine oxidase domain-containing protein" evidence="1">
    <location>
        <begin position="19"/>
        <end position="428"/>
    </location>
</feature>